<organism evidence="1 2">
    <name type="scientific">Microdochium bolleyi</name>
    <dbReference type="NCBI Taxonomy" id="196109"/>
    <lineage>
        <taxon>Eukaryota</taxon>
        <taxon>Fungi</taxon>
        <taxon>Dikarya</taxon>
        <taxon>Ascomycota</taxon>
        <taxon>Pezizomycotina</taxon>
        <taxon>Sordariomycetes</taxon>
        <taxon>Xylariomycetidae</taxon>
        <taxon>Xylariales</taxon>
        <taxon>Microdochiaceae</taxon>
        <taxon>Microdochium</taxon>
    </lineage>
</organism>
<dbReference type="InParanoid" id="A0A136J9D2"/>
<keyword evidence="2" id="KW-1185">Reference proteome</keyword>
<evidence type="ECO:0000313" key="2">
    <source>
        <dbReference type="Proteomes" id="UP000070501"/>
    </source>
</evidence>
<proteinExistence type="predicted"/>
<dbReference type="EMBL" id="KQ964247">
    <property type="protein sequence ID" value="KXJ93770.1"/>
    <property type="molecule type" value="Genomic_DNA"/>
</dbReference>
<protein>
    <submittedName>
        <fullName evidence="1">Uncharacterized protein</fullName>
    </submittedName>
</protein>
<gene>
    <name evidence="1" type="ORF">Micbo1qcDRAFT_220397</name>
</gene>
<dbReference type="OrthoDB" id="4678491at2759"/>
<accession>A0A136J9D2</accession>
<name>A0A136J9D2_9PEZI</name>
<dbReference type="Proteomes" id="UP000070501">
    <property type="component" value="Unassembled WGS sequence"/>
</dbReference>
<dbReference type="AlphaFoldDB" id="A0A136J9D2"/>
<sequence>MVPMPMALLHVSDLAFSASPYNGWHGSTGNPVVSWWLFSIFDAQFVGPAAALSRWASHPPSVTQSYRAGFHKRVWRRRAALVLAGSPMRALHATCTSKYLGTSPVLVAGSEADFLSAILQCLRGDLKARHMGIFDIQNDPIAIPLEEVASLPHVQSFYESQGQLIRASCLTKERKTLWSRFAREVVLAYTSVAAPPPRTIPATSMQSPIQHILNAIALITELRDHDARSPVRSAELVPFESEQANSKAEEYWREVKLESLRPCLLLAVRVLEVMLPDRMDYWEEYRESLHRKEWKDTFINDSPRSRESTLMGPSDLAELRPRLRATRR</sequence>
<reference evidence="2" key="1">
    <citation type="submission" date="2016-02" db="EMBL/GenBank/DDBJ databases">
        <title>Draft genome sequence of Microdochium bolleyi, a fungal endophyte of beachgrass.</title>
        <authorList>
            <consortium name="DOE Joint Genome Institute"/>
            <person name="David A.S."/>
            <person name="May G."/>
            <person name="Haridas S."/>
            <person name="Lim J."/>
            <person name="Wang M."/>
            <person name="Labutti K."/>
            <person name="Lipzen A."/>
            <person name="Barry K."/>
            <person name="Grigoriev I.V."/>
        </authorList>
    </citation>
    <scope>NUCLEOTIDE SEQUENCE [LARGE SCALE GENOMIC DNA]</scope>
    <source>
        <strain evidence="2">J235TASD1</strain>
    </source>
</reference>
<evidence type="ECO:0000313" key="1">
    <source>
        <dbReference type="EMBL" id="KXJ93770.1"/>
    </source>
</evidence>